<comment type="similarity">
    <text evidence="1">Belongs to the NSRP1 family.</text>
</comment>
<dbReference type="GO" id="GO:0000381">
    <property type="term" value="P:regulation of alternative mRNA splicing, via spliceosome"/>
    <property type="evidence" value="ECO:0007669"/>
    <property type="project" value="InterPro"/>
</dbReference>
<feature type="region of interest" description="Disordered" evidence="3">
    <location>
        <begin position="1"/>
        <end position="153"/>
    </location>
</feature>
<evidence type="ECO:0000259" key="4">
    <source>
        <dbReference type="Pfam" id="PF09745"/>
    </source>
</evidence>
<evidence type="ECO:0000256" key="1">
    <source>
        <dbReference type="ARBA" id="ARBA00010126"/>
    </source>
</evidence>
<protein>
    <recommendedName>
        <fullName evidence="4">Nuclear speckle splicing regulatory protein 1 N-terminal domain-containing protein</fullName>
    </recommendedName>
</protein>
<organism evidence="5 6">
    <name type="scientific">Coniochaeta hoffmannii</name>
    <dbReference type="NCBI Taxonomy" id="91930"/>
    <lineage>
        <taxon>Eukaryota</taxon>
        <taxon>Fungi</taxon>
        <taxon>Dikarya</taxon>
        <taxon>Ascomycota</taxon>
        <taxon>Pezizomycotina</taxon>
        <taxon>Sordariomycetes</taxon>
        <taxon>Sordariomycetidae</taxon>
        <taxon>Coniochaetales</taxon>
        <taxon>Coniochaetaceae</taxon>
        <taxon>Coniochaeta</taxon>
    </lineage>
</organism>
<comment type="caution">
    <text evidence="5">The sequence shown here is derived from an EMBL/GenBank/DDBJ whole genome shotgun (WGS) entry which is preliminary data.</text>
</comment>
<dbReference type="InterPro" id="IPR053246">
    <property type="entry name" value="NS_splicing_regulatory_protein"/>
</dbReference>
<accession>A0AA38VML3</accession>
<name>A0AA38VML3_9PEZI</name>
<dbReference type="Proteomes" id="UP001174691">
    <property type="component" value="Unassembled WGS sequence"/>
</dbReference>
<feature type="domain" description="Nuclear speckle splicing regulatory protein 1 N-terminal" evidence="4">
    <location>
        <begin position="141"/>
        <end position="241"/>
    </location>
</feature>
<evidence type="ECO:0000256" key="2">
    <source>
        <dbReference type="ARBA" id="ARBA00023054"/>
    </source>
</evidence>
<evidence type="ECO:0000313" key="5">
    <source>
        <dbReference type="EMBL" id="KAJ9142032.1"/>
    </source>
</evidence>
<feature type="compositionally biased region" description="Pro residues" evidence="3">
    <location>
        <begin position="102"/>
        <end position="112"/>
    </location>
</feature>
<keyword evidence="2" id="KW-0175">Coiled coil</keyword>
<dbReference type="EMBL" id="JANBVN010000126">
    <property type="protein sequence ID" value="KAJ9142032.1"/>
    <property type="molecule type" value="Genomic_DNA"/>
</dbReference>
<dbReference type="Pfam" id="PF09745">
    <property type="entry name" value="NSRP1_N"/>
    <property type="match status" value="1"/>
</dbReference>
<sequence length="241" mass="26462">MSKPTKPGLSFGLSLKKAPSKPVLKNRKPATFGDDDDDDDTTPPSAFTAPKGKTAKSKESTAPTAVQEVAVTELDALSTSAAAPAEPPSPQTKKPKSKLSSAPPPPKKPSPSGPEQEQQQQQQQQPPLTQFGDLSSALTSRKHAEAAATLDPTVYSYDEVYDTLKAASRKKKEAAKAREEEERNRPRYMASVLSAAAVRERDRLVAEEKRLAREREAEGEEFKDKEKFVTEAYRRQQEEVR</sequence>
<evidence type="ECO:0000256" key="3">
    <source>
        <dbReference type="SAM" id="MobiDB-lite"/>
    </source>
</evidence>
<proteinExistence type="inferred from homology"/>
<keyword evidence="6" id="KW-1185">Reference proteome</keyword>
<feature type="non-terminal residue" evidence="5">
    <location>
        <position position="241"/>
    </location>
</feature>
<dbReference type="PANTHER" id="PTHR47845:SF1">
    <property type="entry name" value="NUCLEAR SPECKLE SPLICING REGULATORY PROTEIN 1 HOMOLOG"/>
    <property type="match status" value="1"/>
</dbReference>
<dbReference type="PANTHER" id="PTHR47845">
    <property type="entry name" value="NUCLEAR SPECKLE SPLICING REGULATORY PROTEIN 1 HOMOLOG"/>
    <property type="match status" value="1"/>
</dbReference>
<gene>
    <name evidence="5" type="ORF">NKR19_g7342</name>
</gene>
<dbReference type="AlphaFoldDB" id="A0AA38VML3"/>
<feature type="compositionally biased region" description="Low complexity" evidence="3">
    <location>
        <begin position="113"/>
        <end position="127"/>
    </location>
</feature>
<evidence type="ECO:0000313" key="6">
    <source>
        <dbReference type="Proteomes" id="UP001174691"/>
    </source>
</evidence>
<reference evidence="5" key="1">
    <citation type="submission" date="2022-07" db="EMBL/GenBank/DDBJ databases">
        <title>Fungi with potential for degradation of polypropylene.</title>
        <authorList>
            <person name="Gostincar C."/>
        </authorList>
    </citation>
    <scope>NUCLEOTIDE SEQUENCE</scope>
    <source>
        <strain evidence="5">EXF-13287</strain>
    </source>
</reference>
<dbReference type="InterPro" id="IPR018612">
    <property type="entry name" value="NSRP1_N"/>
</dbReference>